<dbReference type="InterPro" id="IPR028227">
    <property type="entry name" value="UPF0449"/>
</dbReference>
<dbReference type="AlphaFoldDB" id="A0A8V5GXC2"/>
<reference evidence="3" key="2">
    <citation type="submission" date="2025-08" db="UniProtKB">
        <authorList>
            <consortium name="Ensembl"/>
        </authorList>
    </citation>
    <scope>IDENTIFICATION</scope>
</reference>
<dbReference type="Pfam" id="PF15136">
    <property type="entry name" value="UPF0449"/>
    <property type="match status" value="1"/>
</dbReference>
<sequence length="87" mass="9135">MSAKAKRVLPTRPEPPTVEQILSDVRGAHPTDPVFLLPAEPQREPGVSSRPAGWPSSSSLPSPWVTRGANGFPSGTCVTSFTATGPK</sequence>
<feature type="region of interest" description="Disordered" evidence="2">
    <location>
        <begin position="23"/>
        <end position="87"/>
    </location>
</feature>
<dbReference type="PANTHER" id="PTHR34766">
    <property type="entry name" value="UPF0449 PROTEIN C19ORF25"/>
    <property type="match status" value="1"/>
</dbReference>
<feature type="compositionally biased region" description="Polar residues" evidence="2">
    <location>
        <begin position="76"/>
        <end position="87"/>
    </location>
</feature>
<dbReference type="Ensembl" id="ENSMUNT00000029541.1">
    <property type="protein sequence ID" value="ENSMUNP00000023467.1"/>
    <property type="gene ID" value="ENSMUNG00000021618.1"/>
</dbReference>
<reference evidence="3" key="3">
    <citation type="submission" date="2025-09" db="UniProtKB">
        <authorList>
            <consortium name="Ensembl"/>
        </authorList>
    </citation>
    <scope>IDENTIFICATION</scope>
</reference>
<evidence type="ECO:0000313" key="3">
    <source>
        <dbReference type="Ensembl" id="ENSMUNP00000023467.1"/>
    </source>
</evidence>
<dbReference type="Proteomes" id="UP000694405">
    <property type="component" value="Chromosome 19"/>
</dbReference>
<feature type="compositionally biased region" description="Low complexity" evidence="2">
    <location>
        <begin position="48"/>
        <end position="63"/>
    </location>
</feature>
<keyword evidence="4" id="KW-1185">Reference proteome</keyword>
<evidence type="ECO:0000256" key="2">
    <source>
        <dbReference type="SAM" id="MobiDB-lite"/>
    </source>
</evidence>
<organism evidence="3 4">
    <name type="scientific">Melopsittacus undulatus</name>
    <name type="common">Budgerigar</name>
    <name type="synonym">Psittacus undulatus</name>
    <dbReference type="NCBI Taxonomy" id="13146"/>
    <lineage>
        <taxon>Eukaryota</taxon>
        <taxon>Metazoa</taxon>
        <taxon>Chordata</taxon>
        <taxon>Craniata</taxon>
        <taxon>Vertebrata</taxon>
        <taxon>Euteleostomi</taxon>
        <taxon>Archelosauria</taxon>
        <taxon>Archosauria</taxon>
        <taxon>Dinosauria</taxon>
        <taxon>Saurischia</taxon>
        <taxon>Theropoda</taxon>
        <taxon>Coelurosauria</taxon>
        <taxon>Aves</taxon>
        <taxon>Neognathae</taxon>
        <taxon>Neoaves</taxon>
        <taxon>Telluraves</taxon>
        <taxon>Australaves</taxon>
        <taxon>Psittaciformes</taxon>
        <taxon>Psittaculidae</taxon>
        <taxon>Melopsittacus</taxon>
    </lineage>
</organism>
<comment type="similarity">
    <text evidence="1">Belongs to the UPF0449 family.</text>
</comment>
<accession>A0A8V5GXC2</accession>
<evidence type="ECO:0000313" key="4">
    <source>
        <dbReference type="Proteomes" id="UP000694405"/>
    </source>
</evidence>
<protein>
    <submittedName>
        <fullName evidence="3">Uncharacterized protein</fullName>
    </submittedName>
</protein>
<name>A0A8V5GXC2_MELUD</name>
<reference evidence="3" key="1">
    <citation type="submission" date="2020-03" db="EMBL/GenBank/DDBJ databases">
        <title>Melopsittacus undulatus (budgerigar) genome, bMelUnd1, maternal haplotype with Z.</title>
        <authorList>
            <person name="Gedman G."/>
            <person name="Mountcastle J."/>
            <person name="Haase B."/>
            <person name="Formenti G."/>
            <person name="Wright T."/>
            <person name="Apodaca J."/>
            <person name="Pelan S."/>
            <person name="Chow W."/>
            <person name="Rhie A."/>
            <person name="Howe K."/>
            <person name="Fedrigo O."/>
            <person name="Jarvis E.D."/>
        </authorList>
    </citation>
    <scope>NUCLEOTIDE SEQUENCE [LARGE SCALE GENOMIC DNA]</scope>
</reference>
<proteinExistence type="inferred from homology"/>
<evidence type="ECO:0000256" key="1">
    <source>
        <dbReference type="ARBA" id="ARBA00006137"/>
    </source>
</evidence>
<dbReference type="PANTHER" id="PTHR34766:SF1">
    <property type="entry name" value="UPF0449 PROTEIN C19ORF25"/>
    <property type="match status" value="1"/>
</dbReference>